<dbReference type="EMBL" id="CAKOFQ010007468">
    <property type="protein sequence ID" value="CAH2001754.1"/>
    <property type="molecule type" value="Genomic_DNA"/>
</dbReference>
<dbReference type="AlphaFoldDB" id="A0A9P0LZ11"/>
<organism evidence="1 2">
    <name type="scientific">Acanthoscelides obtectus</name>
    <name type="common">Bean weevil</name>
    <name type="synonym">Bruchus obtectus</name>
    <dbReference type="NCBI Taxonomy" id="200917"/>
    <lineage>
        <taxon>Eukaryota</taxon>
        <taxon>Metazoa</taxon>
        <taxon>Ecdysozoa</taxon>
        <taxon>Arthropoda</taxon>
        <taxon>Hexapoda</taxon>
        <taxon>Insecta</taxon>
        <taxon>Pterygota</taxon>
        <taxon>Neoptera</taxon>
        <taxon>Endopterygota</taxon>
        <taxon>Coleoptera</taxon>
        <taxon>Polyphaga</taxon>
        <taxon>Cucujiformia</taxon>
        <taxon>Chrysomeloidea</taxon>
        <taxon>Chrysomelidae</taxon>
        <taxon>Bruchinae</taxon>
        <taxon>Bruchini</taxon>
        <taxon>Acanthoscelides</taxon>
    </lineage>
</organism>
<accession>A0A9P0LZ11</accession>
<reference evidence="1" key="1">
    <citation type="submission" date="2022-03" db="EMBL/GenBank/DDBJ databases">
        <authorList>
            <person name="Sayadi A."/>
        </authorList>
    </citation>
    <scope>NUCLEOTIDE SEQUENCE</scope>
</reference>
<feature type="non-terminal residue" evidence="1">
    <location>
        <position position="1"/>
    </location>
</feature>
<gene>
    <name evidence="1" type="ORF">ACAOBT_LOCUS26412</name>
</gene>
<protein>
    <submittedName>
        <fullName evidence="1">Uncharacterized protein</fullName>
    </submittedName>
</protein>
<comment type="caution">
    <text evidence="1">The sequence shown here is derived from an EMBL/GenBank/DDBJ whole genome shotgun (WGS) entry which is preliminary data.</text>
</comment>
<sequence length="148" mass="17931">RSVFLYLVSINEAPSRGHVDQKEWRQRFFEEFLRSEDEKSTQFDILTKEKYLAFMQQVEEAEKTEKKSPLQQRRLKRLDVVEIGAVKKLTARNEENTNNTKYYLTVDELKNEFDICAQKFLVEEEVNKTLNFENRRNQIFSWNRPRFL</sequence>
<name>A0A9P0LZ11_ACAOB</name>
<keyword evidence="2" id="KW-1185">Reference proteome</keyword>
<proteinExistence type="predicted"/>
<evidence type="ECO:0000313" key="1">
    <source>
        <dbReference type="EMBL" id="CAH2001754.1"/>
    </source>
</evidence>
<evidence type="ECO:0000313" key="2">
    <source>
        <dbReference type="Proteomes" id="UP001152888"/>
    </source>
</evidence>
<dbReference type="OrthoDB" id="6576283at2759"/>
<dbReference type="Proteomes" id="UP001152888">
    <property type="component" value="Unassembled WGS sequence"/>
</dbReference>